<dbReference type="InterPro" id="IPR042098">
    <property type="entry name" value="TauD-like_sf"/>
</dbReference>
<reference evidence="5 6" key="1">
    <citation type="submission" date="2018-11" db="EMBL/GenBank/DDBJ databases">
        <title>Genomic Encyclopedia of Type Strains, Phase IV (KMG-IV): sequencing the most valuable type-strain genomes for metagenomic binning, comparative biology and taxonomic classification.</title>
        <authorList>
            <person name="Goeker M."/>
        </authorList>
    </citation>
    <scope>NUCLEOTIDE SEQUENCE [LARGE SCALE GENOMIC DNA]</scope>
    <source>
        <strain evidence="5 6">DSM 5900</strain>
    </source>
</reference>
<evidence type="ECO:0000313" key="5">
    <source>
        <dbReference type="EMBL" id="ROP81413.1"/>
    </source>
</evidence>
<dbReference type="PANTHER" id="PTHR10696">
    <property type="entry name" value="GAMMA-BUTYROBETAINE HYDROXYLASE-RELATED"/>
    <property type="match status" value="1"/>
</dbReference>
<evidence type="ECO:0000256" key="2">
    <source>
        <dbReference type="ARBA" id="ARBA00023002"/>
    </source>
</evidence>
<dbReference type="RefSeq" id="WP_123695266.1">
    <property type="nucleotide sequence ID" value="NZ_AP019700.1"/>
</dbReference>
<dbReference type="AlphaFoldDB" id="A0A3N1KIK8"/>
<keyword evidence="5" id="KW-0223">Dioxygenase</keyword>
<dbReference type="Gene3D" id="3.60.130.10">
    <property type="entry name" value="Clavaminate synthase-like"/>
    <property type="match status" value="1"/>
</dbReference>
<dbReference type="InterPro" id="IPR050411">
    <property type="entry name" value="AlphaKG_dependent_hydroxylases"/>
</dbReference>
<dbReference type="Pfam" id="PF02668">
    <property type="entry name" value="TauD"/>
    <property type="match status" value="1"/>
</dbReference>
<proteinExistence type="predicted"/>
<name>A0A3N1KIK8_9PROT</name>
<keyword evidence="3" id="KW-0045">Antibiotic biosynthesis</keyword>
<evidence type="ECO:0000313" key="6">
    <source>
        <dbReference type="Proteomes" id="UP000278222"/>
    </source>
</evidence>
<evidence type="ECO:0000256" key="1">
    <source>
        <dbReference type="ARBA" id="ARBA00001954"/>
    </source>
</evidence>
<comment type="caution">
    <text evidence="5">The sequence shown here is derived from an EMBL/GenBank/DDBJ whole genome shotgun (WGS) entry which is preliminary data.</text>
</comment>
<dbReference type="SUPFAM" id="SSF51197">
    <property type="entry name" value="Clavaminate synthase-like"/>
    <property type="match status" value="1"/>
</dbReference>
<dbReference type="Proteomes" id="UP000278222">
    <property type="component" value="Unassembled WGS sequence"/>
</dbReference>
<dbReference type="InterPro" id="IPR003819">
    <property type="entry name" value="TauD/TfdA-like"/>
</dbReference>
<gene>
    <name evidence="5" type="ORF">EDC65_5271</name>
</gene>
<comment type="cofactor">
    <cofactor evidence="1">
        <name>Fe(2+)</name>
        <dbReference type="ChEBI" id="CHEBI:29033"/>
    </cofactor>
</comment>
<dbReference type="GO" id="GO:0017000">
    <property type="term" value="P:antibiotic biosynthetic process"/>
    <property type="evidence" value="ECO:0007669"/>
    <property type="project" value="UniProtKB-KW"/>
</dbReference>
<dbReference type="GO" id="GO:0016706">
    <property type="term" value="F:2-oxoglutarate-dependent dioxygenase activity"/>
    <property type="evidence" value="ECO:0007669"/>
    <property type="project" value="UniProtKB-ARBA"/>
</dbReference>
<protein>
    <submittedName>
        <fullName evidence="5">TfdA family taurine catabolism dioxygenase TauD</fullName>
    </submittedName>
</protein>
<keyword evidence="2" id="KW-0560">Oxidoreductase</keyword>
<accession>A0A3N1KIK8</accession>
<dbReference type="OrthoDB" id="9800698at2"/>
<evidence type="ECO:0000256" key="3">
    <source>
        <dbReference type="ARBA" id="ARBA00023194"/>
    </source>
</evidence>
<feature type="domain" description="TauD/TfdA-like" evidence="4">
    <location>
        <begin position="82"/>
        <end position="317"/>
    </location>
</feature>
<organism evidence="5 6">
    <name type="scientific">Stella humosa</name>
    <dbReference type="NCBI Taxonomy" id="94"/>
    <lineage>
        <taxon>Bacteria</taxon>
        <taxon>Pseudomonadati</taxon>
        <taxon>Pseudomonadota</taxon>
        <taxon>Alphaproteobacteria</taxon>
        <taxon>Rhodospirillales</taxon>
        <taxon>Stellaceae</taxon>
        <taxon>Stella</taxon>
    </lineage>
</organism>
<keyword evidence="6" id="KW-1185">Reference proteome</keyword>
<dbReference type="PANTHER" id="PTHR10696:SF56">
    <property type="entry name" value="TAUD_TFDA-LIKE DOMAIN-CONTAINING PROTEIN"/>
    <property type="match status" value="1"/>
</dbReference>
<evidence type="ECO:0000259" key="4">
    <source>
        <dbReference type="Pfam" id="PF02668"/>
    </source>
</evidence>
<sequence>MTMNLATLSPTRAPPAPRAWLGPQLRDDEFVVGLPADCLAELDAIVEEQRRAPVPTFILAPEHFEMSACRRWMAGIKQRLDHGLGFVILDRMPVGRWTQRELTDIYWLLGTLLEPPVAQDWPGTMIYDVRHDGRPYTGETRTALTPEGLDMHNDSSMGEAPPNYISLLCLNTAKSGGKSSLSSAYSARDHFAQEHPELLDRLYKPFYRHHQEYQAANAGKTNWYPIFGTEPDGGLRIRFNARVIRRGYAKTGQVLDNEGVQAVDIMDGFLGDPAHRHDFFMEPGQMQILNNRFIVHGRTPYVDHDEPEKRRHLLRLWLRAGDRRQFRG</sequence>
<dbReference type="EMBL" id="RJKX01000018">
    <property type="protein sequence ID" value="ROP81413.1"/>
    <property type="molecule type" value="Genomic_DNA"/>
</dbReference>